<reference evidence="3" key="1">
    <citation type="submission" date="2018-11" db="EMBL/GenBank/DDBJ databases">
        <authorList>
            <person name="Alioto T."/>
            <person name="Alioto T."/>
        </authorList>
    </citation>
    <scope>NUCLEOTIDE SEQUENCE</scope>
</reference>
<dbReference type="AlphaFoldDB" id="A0A8B6H3G1"/>
<proteinExistence type="predicted"/>
<evidence type="ECO:0000313" key="3">
    <source>
        <dbReference type="EMBL" id="VDI73852.1"/>
    </source>
</evidence>
<dbReference type="Proteomes" id="UP000596742">
    <property type="component" value="Unassembled WGS sequence"/>
</dbReference>
<feature type="transmembrane region" description="Helical" evidence="2">
    <location>
        <begin position="66"/>
        <end position="90"/>
    </location>
</feature>
<evidence type="ECO:0000256" key="1">
    <source>
        <dbReference type="SAM" id="MobiDB-lite"/>
    </source>
</evidence>
<evidence type="ECO:0000313" key="4">
    <source>
        <dbReference type="Proteomes" id="UP000596742"/>
    </source>
</evidence>
<gene>
    <name evidence="3" type="ORF">MGAL_10B037762</name>
</gene>
<keyword evidence="2" id="KW-1133">Transmembrane helix</keyword>
<dbReference type="SUPFAM" id="SSF81321">
    <property type="entry name" value="Family A G protein-coupled receptor-like"/>
    <property type="match status" value="1"/>
</dbReference>
<dbReference type="Gene3D" id="1.20.1070.10">
    <property type="entry name" value="Rhodopsin 7-helix transmembrane proteins"/>
    <property type="match status" value="1"/>
</dbReference>
<sequence>MIIVKSNVSNSCRTSGAAGGNYTPKLLESAASETETSMSMDSATQVSKVKGIQPTKPDPCKSAYRISFMFMTISMVGFLAYMPSWTFVMIETNNQDFWKTLSPTTFHICLILRRMSMVNPLCNPFIYGVFDKAFKEEMKKLFGKK</sequence>
<evidence type="ECO:0000256" key="2">
    <source>
        <dbReference type="SAM" id="Phobius"/>
    </source>
</evidence>
<comment type="caution">
    <text evidence="3">The sequence shown here is derived from an EMBL/GenBank/DDBJ whole genome shotgun (WGS) entry which is preliminary data.</text>
</comment>
<feature type="region of interest" description="Disordered" evidence="1">
    <location>
        <begin position="36"/>
        <end position="55"/>
    </location>
</feature>
<keyword evidence="2" id="KW-0812">Transmembrane</keyword>
<keyword evidence="2" id="KW-0472">Membrane</keyword>
<keyword evidence="4" id="KW-1185">Reference proteome</keyword>
<protein>
    <recommendedName>
        <fullName evidence="5">G-protein coupled receptors family 1 profile domain-containing protein</fullName>
    </recommendedName>
</protein>
<dbReference type="EMBL" id="UYJE01009483">
    <property type="protein sequence ID" value="VDI73852.1"/>
    <property type="molecule type" value="Genomic_DNA"/>
</dbReference>
<name>A0A8B6H3G1_MYTGA</name>
<evidence type="ECO:0008006" key="5">
    <source>
        <dbReference type="Google" id="ProtNLM"/>
    </source>
</evidence>
<organism evidence="3 4">
    <name type="scientific">Mytilus galloprovincialis</name>
    <name type="common">Mediterranean mussel</name>
    <dbReference type="NCBI Taxonomy" id="29158"/>
    <lineage>
        <taxon>Eukaryota</taxon>
        <taxon>Metazoa</taxon>
        <taxon>Spiralia</taxon>
        <taxon>Lophotrochozoa</taxon>
        <taxon>Mollusca</taxon>
        <taxon>Bivalvia</taxon>
        <taxon>Autobranchia</taxon>
        <taxon>Pteriomorphia</taxon>
        <taxon>Mytilida</taxon>
        <taxon>Mytiloidea</taxon>
        <taxon>Mytilidae</taxon>
        <taxon>Mytilinae</taxon>
        <taxon>Mytilus</taxon>
    </lineage>
</organism>
<accession>A0A8B6H3G1</accession>